<evidence type="ECO:0000259" key="8">
    <source>
        <dbReference type="Pfam" id="PF01794"/>
    </source>
</evidence>
<protein>
    <recommendedName>
        <fullName evidence="8">Ferric oxidoreductase domain-containing protein</fullName>
    </recommendedName>
</protein>
<evidence type="ECO:0000256" key="7">
    <source>
        <dbReference type="SAM" id="Phobius"/>
    </source>
</evidence>
<evidence type="ECO:0000256" key="5">
    <source>
        <dbReference type="ARBA" id="ARBA00023004"/>
    </source>
</evidence>
<gene>
    <name evidence="9" type="ORF">A2557_03735</name>
</gene>
<comment type="subcellular location">
    <subcellularLocation>
        <location evidence="1">Membrane</location>
        <topology evidence="1">Multi-pass membrane protein</topology>
    </subcellularLocation>
</comment>
<sequence length="198" mass="22674">MNLGLLVLLLLAPLVRTVWIATQVGLGANPLERLIHLFGSAALFVLVFLLCLPIVTRLAKGNKFLQDWTRRRRLIGLSALAYGTVHLGLYGLDQWWSPKFWANLGRPFVWTGFVSWVIFLALGLTSNQISRVRLKKNWQRLHRLVWLCVPLLVVHLTLKEEGALALALWWFGPLAALWLTERTLKLRRTRREAESLGH</sequence>
<feature type="domain" description="Ferric oxidoreductase" evidence="8">
    <location>
        <begin position="40"/>
        <end position="152"/>
    </location>
</feature>
<dbReference type="AlphaFoldDB" id="A0A1F6GRN8"/>
<comment type="caution">
    <text evidence="9">The sequence shown here is derived from an EMBL/GenBank/DDBJ whole genome shotgun (WGS) entry which is preliminary data.</text>
</comment>
<keyword evidence="6 7" id="KW-0472">Membrane</keyword>
<dbReference type="Pfam" id="PF01794">
    <property type="entry name" value="Ferric_reduct"/>
    <property type="match status" value="1"/>
</dbReference>
<dbReference type="GO" id="GO:0016679">
    <property type="term" value="F:oxidoreductase activity, acting on diphenols and related substances as donors"/>
    <property type="evidence" value="ECO:0007669"/>
    <property type="project" value="TreeGrafter"/>
</dbReference>
<feature type="transmembrane region" description="Helical" evidence="7">
    <location>
        <begin position="108"/>
        <end position="129"/>
    </location>
</feature>
<keyword evidence="3 7" id="KW-0812">Transmembrane</keyword>
<feature type="transmembrane region" description="Helical" evidence="7">
    <location>
        <begin position="33"/>
        <end position="55"/>
    </location>
</feature>
<dbReference type="GO" id="GO:0020037">
    <property type="term" value="F:heme binding"/>
    <property type="evidence" value="ECO:0007669"/>
    <property type="project" value="TreeGrafter"/>
</dbReference>
<proteinExistence type="predicted"/>
<dbReference type="GO" id="GO:0010181">
    <property type="term" value="F:FMN binding"/>
    <property type="evidence" value="ECO:0007669"/>
    <property type="project" value="TreeGrafter"/>
</dbReference>
<reference evidence="9 10" key="1">
    <citation type="journal article" date="2016" name="Nat. Commun.">
        <title>Thousands of microbial genomes shed light on interconnected biogeochemical processes in an aquifer system.</title>
        <authorList>
            <person name="Anantharaman K."/>
            <person name="Brown C.T."/>
            <person name="Hug L.A."/>
            <person name="Sharon I."/>
            <person name="Castelle C.J."/>
            <person name="Probst A.J."/>
            <person name="Thomas B.C."/>
            <person name="Singh A."/>
            <person name="Wilkins M.J."/>
            <person name="Karaoz U."/>
            <person name="Brodie E.L."/>
            <person name="Williams K.H."/>
            <person name="Hubbard S.S."/>
            <person name="Banfield J.F."/>
        </authorList>
    </citation>
    <scope>NUCLEOTIDE SEQUENCE [LARGE SCALE GENOMIC DNA]</scope>
</reference>
<feature type="transmembrane region" description="Helical" evidence="7">
    <location>
        <begin position="75"/>
        <end position="96"/>
    </location>
</feature>
<dbReference type="Proteomes" id="UP000177583">
    <property type="component" value="Unassembled WGS sequence"/>
</dbReference>
<name>A0A1F6GRN8_9PROT</name>
<evidence type="ECO:0000313" key="10">
    <source>
        <dbReference type="Proteomes" id="UP000177583"/>
    </source>
</evidence>
<evidence type="ECO:0000256" key="3">
    <source>
        <dbReference type="ARBA" id="ARBA00022692"/>
    </source>
</evidence>
<evidence type="ECO:0000256" key="6">
    <source>
        <dbReference type="ARBA" id="ARBA00023136"/>
    </source>
</evidence>
<evidence type="ECO:0000256" key="1">
    <source>
        <dbReference type="ARBA" id="ARBA00004141"/>
    </source>
</evidence>
<evidence type="ECO:0000256" key="4">
    <source>
        <dbReference type="ARBA" id="ARBA00022989"/>
    </source>
</evidence>
<evidence type="ECO:0000256" key="2">
    <source>
        <dbReference type="ARBA" id="ARBA00022448"/>
    </source>
</evidence>
<dbReference type="PANTHER" id="PTHR36964:SF1">
    <property type="entry name" value="PROTEIN-METHIONINE-SULFOXIDE REDUCTASE HEME-BINDING SUBUNIT MSRQ"/>
    <property type="match status" value="1"/>
</dbReference>
<feature type="transmembrane region" description="Helical" evidence="7">
    <location>
        <begin position="141"/>
        <end position="158"/>
    </location>
</feature>
<keyword evidence="4 7" id="KW-1133">Transmembrane helix</keyword>
<dbReference type="EMBL" id="MFNF01000042">
    <property type="protein sequence ID" value="OGH00795.1"/>
    <property type="molecule type" value="Genomic_DNA"/>
</dbReference>
<dbReference type="PANTHER" id="PTHR36964">
    <property type="entry name" value="PROTEIN-METHIONINE-SULFOXIDE REDUCTASE HEME-BINDING SUBUNIT MSRQ"/>
    <property type="match status" value="1"/>
</dbReference>
<keyword evidence="5" id="KW-0408">Iron</keyword>
<accession>A0A1F6GRN8</accession>
<dbReference type="InterPro" id="IPR022837">
    <property type="entry name" value="MsrQ-like"/>
</dbReference>
<dbReference type="InterPro" id="IPR013130">
    <property type="entry name" value="Fe3_Rdtase_TM_dom"/>
</dbReference>
<keyword evidence="2" id="KW-0813">Transport</keyword>
<dbReference type="GO" id="GO:0005886">
    <property type="term" value="C:plasma membrane"/>
    <property type="evidence" value="ECO:0007669"/>
    <property type="project" value="TreeGrafter"/>
</dbReference>
<organism evidence="9 10">
    <name type="scientific">Candidatus Lambdaproteobacteria bacterium RIFOXYD2_FULL_56_26</name>
    <dbReference type="NCBI Taxonomy" id="1817773"/>
    <lineage>
        <taxon>Bacteria</taxon>
        <taxon>Pseudomonadati</taxon>
        <taxon>Pseudomonadota</taxon>
        <taxon>Candidatus Lambdaproteobacteria</taxon>
    </lineage>
</organism>
<evidence type="ECO:0000313" key="9">
    <source>
        <dbReference type="EMBL" id="OGH00795.1"/>
    </source>
</evidence>
<feature type="transmembrane region" description="Helical" evidence="7">
    <location>
        <begin position="164"/>
        <end position="180"/>
    </location>
</feature>